<dbReference type="Pfam" id="PF02498">
    <property type="entry name" value="Bro-N"/>
    <property type="match status" value="1"/>
</dbReference>
<dbReference type="InterPro" id="IPR003497">
    <property type="entry name" value="BRO_N_domain"/>
</dbReference>
<dbReference type="EMBL" id="JACVHF010000021">
    <property type="protein sequence ID" value="MBC9785914.1"/>
    <property type="molecule type" value="Genomic_DNA"/>
</dbReference>
<dbReference type="RefSeq" id="WP_188041347.1">
    <property type="nucleotide sequence ID" value="NZ_JACVHF010000021.1"/>
</dbReference>
<sequence length="281" mass="31696">MQQLEKVFNYNGNQIRTMILENEPWWVAKDVCDVLEVKNSRDALRRLDDDEKDDVGISDAIGRTQRTTVINEPGLYRLVLGSRKPEAKDFKRWVVHDLLPTLRKTGSYSMKTEATAGIEPSVVVSIVDKACGMAIGGMKELLREFRQEQEKRDATFKTVMTEIVHKVYSDKLQQKSHSTDKLPGFDTLNERVVALSQVDENVLKGAVKRLASFSGNGQQNFINGYLTMKDVTGYDAFAEWRTLPIQQKKEWGSKLGMVTKRGQLPKLAAIMEIVAGKMIAA</sequence>
<accession>A0ABR7T544</accession>
<evidence type="ECO:0000259" key="1">
    <source>
        <dbReference type="PROSITE" id="PS51750"/>
    </source>
</evidence>
<evidence type="ECO:0000313" key="3">
    <source>
        <dbReference type="Proteomes" id="UP000617402"/>
    </source>
</evidence>
<dbReference type="SMART" id="SM01040">
    <property type="entry name" value="Bro-N"/>
    <property type="match status" value="1"/>
</dbReference>
<feature type="domain" description="Bro-N" evidence="1">
    <location>
        <begin position="1"/>
        <end position="106"/>
    </location>
</feature>
<dbReference type="Proteomes" id="UP000617402">
    <property type="component" value="Unassembled WGS sequence"/>
</dbReference>
<organism evidence="2 3">
    <name type="scientific">Heliobacterium chlorum</name>
    <dbReference type="NCBI Taxonomy" id="2698"/>
    <lineage>
        <taxon>Bacteria</taxon>
        <taxon>Bacillati</taxon>
        <taxon>Bacillota</taxon>
        <taxon>Clostridia</taxon>
        <taxon>Eubacteriales</taxon>
        <taxon>Heliobacteriaceae</taxon>
        <taxon>Heliobacterium</taxon>
    </lineage>
</organism>
<protein>
    <recommendedName>
        <fullName evidence="1">Bro-N domain-containing protein</fullName>
    </recommendedName>
</protein>
<comment type="caution">
    <text evidence="2">The sequence shown here is derived from an EMBL/GenBank/DDBJ whole genome shotgun (WGS) entry which is preliminary data.</text>
</comment>
<dbReference type="PROSITE" id="PS51750">
    <property type="entry name" value="BRO_N"/>
    <property type="match status" value="1"/>
</dbReference>
<dbReference type="PANTHER" id="PTHR36180">
    <property type="entry name" value="DNA-BINDING PROTEIN-RELATED-RELATED"/>
    <property type="match status" value="1"/>
</dbReference>
<gene>
    <name evidence="2" type="ORF">H1S01_15620</name>
</gene>
<name>A0ABR7T544_HELCL</name>
<evidence type="ECO:0000313" key="2">
    <source>
        <dbReference type="EMBL" id="MBC9785914.1"/>
    </source>
</evidence>
<proteinExistence type="predicted"/>
<keyword evidence="3" id="KW-1185">Reference proteome</keyword>
<reference evidence="2 3" key="1">
    <citation type="submission" date="2020-07" db="EMBL/GenBank/DDBJ databases">
        <title>Draft whole-genome sequence of Heliobacterium chlorum DSM 3682, type strain.</title>
        <authorList>
            <person name="Kyndt J.A."/>
            <person name="Meyer T.E."/>
            <person name="Imhoff J.F."/>
        </authorList>
    </citation>
    <scope>NUCLEOTIDE SEQUENCE [LARGE SCALE GENOMIC DNA]</scope>
    <source>
        <strain evidence="2 3">DSM 3682</strain>
    </source>
</reference>
<dbReference type="PANTHER" id="PTHR36180:SF2">
    <property type="entry name" value="BRO FAMILY PROTEIN"/>
    <property type="match status" value="1"/>
</dbReference>